<reference evidence="3 4" key="1">
    <citation type="submission" date="2023-07" db="EMBL/GenBank/DDBJ databases">
        <title>Paenibacillus sp. JX-17 nov. isolated from soil.</title>
        <authorList>
            <person name="Wan Y."/>
            <person name="Liu B."/>
        </authorList>
    </citation>
    <scope>NUCLEOTIDE SEQUENCE [LARGE SCALE GENOMIC DNA]</scope>
    <source>
        <strain evidence="3 4">JX-17</strain>
    </source>
</reference>
<name>A0ABT9CDC9_9BACL</name>
<organism evidence="3 4">
    <name type="scientific">Paenibacillus lacisoli</name>
    <dbReference type="NCBI Taxonomy" id="3064525"/>
    <lineage>
        <taxon>Bacteria</taxon>
        <taxon>Bacillati</taxon>
        <taxon>Bacillota</taxon>
        <taxon>Bacilli</taxon>
        <taxon>Bacillales</taxon>
        <taxon>Paenibacillaceae</taxon>
        <taxon>Paenibacillus</taxon>
    </lineage>
</organism>
<sequence length="152" mass="17131">MDPNILENISASLLGLFPLLKKKIFYPVPASELPMHLSHSNIQVLVVLHEVRISSVSELSKQLNVSRPNMTPLLDKLVELELVDRKSCDSDRRVVNVEITPKGDTVCREMRDMVADKIEQKLATLNPKDLTELETTLCKLKGILLKIDNHPV</sequence>
<dbReference type="SMART" id="SM00347">
    <property type="entry name" value="HTH_MARR"/>
    <property type="match status" value="1"/>
</dbReference>
<dbReference type="InterPro" id="IPR036390">
    <property type="entry name" value="WH_DNA-bd_sf"/>
</dbReference>
<dbReference type="EMBL" id="JAUQTB010000006">
    <property type="protein sequence ID" value="MDO7907277.1"/>
    <property type="molecule type" value="Genomic_DNA"/>
</dbReference>
<proteinExistence type="predicted"/>
<evidence type="ECO:0000259" key="2">
    <source>
        <dbReference type="PROSITE" id="PS50995"/>
    </source>
</evidence>
<evidence type="ECO:0000313" key="3">
    <source>
        <dbReference type="EMBL" id="MDO7907277.1"/>
    </source>
</evidence>
<dbReference type="Gene3D" id="1.10.10.10">
    <property type="entry name" value="Winged helix-like DNA-binding domain superfamily/Winged helix DNA-binding domain"/>
    <property type="match status" value="1"/>
</dbReference>
<dbReference type="PROSITE" id="PS50995">
    <property type="entry name" value="HTH_MARR_2"/>
    <property type="match status" value="1"/>
</dbReference>
<dbReference type="SUPFAM" id="SSF46785">
    <property type="entry name" value="Winged helix' DNA-binding domain"/>
    <property type="match status" value="1"/>
</dbReference>
<evidence type="ECO:0000256" key="1">
    <source>
        <dbReference type="ARBA" id="ARBA00023125"/>
    </source>
</evidence>
<dbReference type="PANTHER" id="PTHR33164">
    <property type="entry name" value="TRANSCRIPTIONAL REGULATOR, MARR FAMILY"/>
    <property type="match status" value="1"/>
</dbReference>
<dbReference type="InterPro" id="IPR039422">
    <property type="entry name" value="MarR/SlyA-like"/>
</dbReference>
<feature type="domain" description="HTH marR-type" evidence="2">
    <location>
        <begin position="6"/>
        <end position="142"/>
    </location>
</feature>
<gene>
    <name evidence="3" type="ORF">Q5741_12755</name>
</gene>
<dbReference type="PANTHER" id="PTHR33164:SF96">
    <property type="entry name" value="MARR-FAMILY TRANSCRIPTIONAL REGULATOR"/>
    <property type="match status" value="1"/>
</dbReference>
<dbReference type="Pfam" id="PF01047">
    <property type="entry name" value="MarR"/>
    <property type="match status" value="1"/>
</dbReference>
<dbReference type="InterPro" id="IPR000835">
    <property type="entry name" value="HTH_MarR-typ"/>
</dbReference>
<keyword evidence="1" id="KW-0238">DNA-binding</keyword>
<dbReference type="InterPro" id="IPR036388">
    <property type="entry name" value="WH-like_DNA-bd_sf"/>
</dbReference>
<dbReference type="PRINTS" id="PR00598">
    <property type="entry name" value="HTHMARR"/>
</dbReference>
<accession>A0ABT9CDC9</accession>
<keyword evidence="4" id="KW-1185">Reference proteome</keyword>
<dbReference type="Proteomes" id="UP001240171">
    <property type="component" value="Unassembled WGS sequence"/>
</dbReference>
<evidence type="ECO:0000313" key="4">
    <source>
        <dbReference type="Proteomes" id="UP001240171"/>
    </source>
</evidence>
<protein>
    <submittedName>
        <fullName evidence="3">MarR family transcriptional regulator</fullName>
    </submittedName>
</protein>
<comment type="caution">
    <text evidence="3">The sequence shown here is derived from an EMBL/GenBank/DDBJ whole genome shotgun (WGS) entry which is preliminary data.</text>
</comment>